<sequence>MPEPSHVGGLIGPVLATLAESGDHGLDRWISQVRQLRGCACPVRLTGGTTRVDAATGELLGSYSTSREPDSELLVRCKNRRESRCPSCSAEYRADTYQLIKAGVAGGSKGVPASVAVHPRVFATFTAPSFGAVHRGPAKDGKTRVCHPRRSGPSCTRYHRADDPLIGQALDPAEYDYTHHVLWQAHAGELWRRFTVYLRHHLAAAAGLTRTEFNQRVRVSYAKVAEFQARGAVHFHAVIRLDGHTKDTGSWPLPPVWASLDMLTAAIASAARAVRVEATVSGHTYALVWGRQLDVRPIAEFGPDRSISDTAVAGYIAKYATKAAEATGTLDRRILDIEQAGLDAEHIRPHTARLINMCWRLGNVNVFPHLEDLKLRKWAHMLGFRGHFSTKSHRYSTTLGALHQARADFAAGHPWDPDTHTPTAPPPDGSVLVLSDWRYLGQGLTPGELALTSLITGTPKPKGDTP</sequence>
<protein>
    <recommendedName>
        <fullName evidence="3">Replication initiation protein</fullName>
    </recommendedName>
</protein>
<dbReference type="AlphaFoldDB" id="A0A4R6UIT5"/>
<name>A0A4R6UIT5_9ACTN</name>
<dbReference type="EMBL" id="SNYN01000027">
    <property type="protein sequence ID" value="TDQ45996.1"/>
    <property type="molecule type" value="Genomic_DNA"/>
</dbReference>
<gene>
    <name evidence="1" type="ORF">EV190_12756</name>
</gene>
<dbReference type="OrthoDB" id="3203793at2"/>
<keyword evidence="2" id="KW-1185">Reference proteome</keyword>
<proteinExistence type="predicted"/>
<evidence type="ECO:0008006" key="3">
    <source>
        <dbReference type="Google" id="ProtNLM"/>
    </source>
</evidence>
<dbReference type="Proteomes" id="UP000295281">
    <property type="component" value="Unassembled WGS sequence"/>
</dbReference>
<reference evidence="1 2" key="1">
    <citation type="submission" date="2019-03" db="EMBL/GenBank/DDBJ databases">
        <title>Genomic Encyclopedia of Type Strains, Phase IV (KMG-IV): sequencing the most valuable type-strain genomes for metagenomic binning, comparative biology and taxonomic classification.</title>
        <authorList>
            <person name="Goeker M."/>
        </authorList>
    </citation>
    <scope>NUCLEOTIDE SEQUENCE [LARGE SCALE GENOMIC DNA]</scope>
    <source>
        <strain evidence="1 2">DSM 46770</strain>
    </source>
</reference>
<accession>A0A4R6UIT5</accession>
<evidence type="ECO:0000313" key="2">
    <source>
        <dbReference type="Proteomes" id="UP000295281"/>
    </source>
</evidence>
<dbReference type="RefSeq" id="WP_133743309.1">
    <property type="nucleotide sequence ID" value="NZ_SNYN01000027.1"/>
</dbReference>
<comment type="caution">
    <text evidence="1">The sequence shown here is derived from an EMBL/GenBank/DDBJ whole genome shotgun (WGS) entry which is preliminary data.</text>
</comment>
<dbReference type="InterPro" id="IPR046828">
    <property type="entry name" value="RepSA"/>
</dbReference>
<organism evidence="1 2">
    <name type="scientific">Actinorugispora endophytica</name>
    <dbReference type="NCBI Taxonomy" id="1605990"/>
    <lineage>
        <taxon>Bacteria</taxon>
        <taxon>Bacillati</taxon>
        <taxon>Actinomycetota</taxon>
        <taxon>Actinomycetes</taxon>
        <taxon>Streptosporangiales</taxon>
        <taxon>Nocardiopsidaceae</taxon>
        <taxon>Actinorugispora</taxon>
    </lineage>
</organism>
<dbReference type="Pfam" id="PF20199">
    <property type="entry name" value="RepSA"/>
    <property type="match status" value="1"/>
</dbReference>
<evidence type="ECO:0000313" key="1">
    <source>
        <dbReference type="EMBL" id="TDQ45996.1"/>
    </source>
</evidence>